<sequence>MDIVIWTRARWAGLSPLLILLKGIKGFIIVTLVLQLNPNPRAILGRLPSSHTSRSPPVPRAVAAAAYLAGICSGQLFEDNPSTPISSGLLVQTEEGVSFPFVDLIDESTAAGILVIPVGARRNSPARIEKAQDLGSRPRRRRAWRSPSLHACARAIAARLPFFGDRCCAHDCVNGGRCMTVEWRNCCAMAGRCFARWRAGCARRLVDGAVPRTAACKMLRVAWPLRTAGRALVCAAAAQRVAGGPRRAAAVRRVPRLRCNG</sequence>
<organism evidence="2 3">
    <name type="scientific">Dorcoceras hygrometricum</name>
    <dbReference type="NCBI Taxonomy" id="472368"/>
    <lineage>
        <taxon>Eukaryota</taxon>
        <taxon>Viridiplantae</taxon>
        <taxon>Streptophyta</taxon>
        <taxon>Embryophyta</taxon>
        <taxon>Tracheophyta</taxon>
        <taxon>Spermatophyta</taxon>
        <taxon>Magnoliopsida</taxon>
        <taxon>eudicotyledons</taxon>
        <taxon>Gunneridae</taxon>
        <taxon>Pentapetalae</taxon>
        <taxon>asterids</taxon>
        <taxon>lamiids</taxon>
        <taxon>Lamiales</taxon>
        <taxon>Gesneriaceae</taxon>
        <taxon>Didymocarpoideae</taxon>
        <taxon>Trichosporeae</taxon>
        <taxon>Loxocarpinae</taxon>
        <taxon>Dorcoceras</taxon>
    </lineage>
</organism>
<keyword evidence="1" id="KW-0472">Membrane</keyword>
<keyword evidence="1" id="KW-0812">Transmembrane</keyword>
<keyword evidence="3" id="KW-1185">Reference proteome</keyword>
<gene>
    <name evidence="2" type="ORF">F511_17958</name>
</gene>
<accession>A0A2Z7CDF5</accession>
<keyword evidence="1" id="KW-1133">Transmembrane helix</keyword>
<evidence type="ECO:0000313" key="3">
    <source>
        <dbReference type="Proteomes" id="UP000250235"/>
    </source>
</evidence>
<name>A0A2Z7CDF5_9LAMI</name>
<dbReference type="Proteomes" id="UP000250235">
    <property type="component" value="Unassembled WGS sequence"/>
</dbReference>
<evidence type="ECO:0000313" key="2">
    <source>
        <dbReference type="EMBL" id="KZV42690.1"/>
    </source>
</evidence>
<dbReference type="AlphaFoldDB" id="A0A2Z7CDF5"/>
<evidence type="ECO:0000256" key="1">
    <source>
        <dbReference type="SAM" id="Phobius"/>
    </source>
</evidence>
<proteinExistence type="predicted"/>
<dbReference type="EMBL" id="KQ998971">
    <property type="protein sequence ID" value="KZV42690.1"/>
    <property type="molecule type" value="Genomic_DNA"/>
</dbReference>
<reference evidence="2 3" key="1">
    <citation type="journal article" date="2015" name="Proc. Natl. Acad. Sci. U.S.A.">
        <title>The resurrection genome of Boea hygrometrica: A blueprint for survival of dehydration.</title>
        <authorList>
            <person name="Xiao L."/>
            <person name="Yang G."/>
            <person name="Zhang L."/>
            <person name="Yang X."/>
            <person name="Zhao S."/>
            <person name="Ji Z."/>
            <person name="Zhou Q."/>
            <person name="Hu M."/>
            <person name="Wang Y."/>
            <person name="Chen M."/>
            <person name="Xu Y."/>
            <person name="Jin H."/>
            <person name="Xiao X."/>
            <person name="Hu G."/>
            <person name="Bao F."/>
            <person name="Hu Y."/>
            <person name="Wan P."/>
            <person name="Li L."/>
            <person name="Deng X."/>
            <person name="Kuang T."/>
            <person name="Xiang C."/>
            <person name="Zhu J.K."/>
            <person name="Oliver M.J."/>
            <person name="He Y."/>
        </authorList>
    </citation>
    <scope>NUCLEOTIDE SEQUENCE [LARGE SCALE GENOMIC DNA]</scope>
    <source>
        <strain evidence="3">cv. XS01</strain>
    </source>
</reference>
<feature type="transmembrane region" description="Helical" evidence="1">
    <location>
        <begin position="12"/>
        <end position="34"/>
    </location>
</feature>
<protein>
    <submittedName>
        <fullName evidence="2">Uncharacterized protein</fullName>
    </submittedName>
</protein>